<evidence type="ECO:0000256" key="1">
    <source>
        <dbReference type="SAM" id="MobiDB-lite"/>
    </source>
</evidence>
<feature type="compositionally biased region" description="Basic residues" evidence="1">
    <location>
        <begin position="55"/>
        <end position="69"/>
    </location>
</feature>
<keyword evidence="3" id="KW-1185">Reference proteome</keyword>
<organism evidence="2 3">
    <name type="scientific">Tagetes erecta</name>
    <name type="common">African marigold</name>
    <dbReference type="NCBI Taxonomy" id="13708"/>
    <lineage>
        <taxon>Eukaryota</taxon>
        <taxon>Viridiplantae</taxon>
        <taxon>Streptophyta</taxon>
        <taxon>Embryophyta</taxon>
        <taxon>Tracheophyta</taxon>
        <taxon>Spermatophyta</taxon>
        <taxon>Magnoliopsida</taxon>
        <taxon>eudicotyledons</taxon>
        <taxon>Gunneridae</taxon>
        <taxon>Pentapetalae</taxon>
        <taxon>asterids</taxon>
        <taxon>campanulids</taxon>
        <taxon>Asterales</taxon>
        <taxon>Asteraceae</taxon>
        <taxon>Asteroideae</taxon>
        <taxon>Heliantheae alliance</taxon>
        <taxon>Tageteae</taxon>
        <taxon>Tagetes</taxon>
    </lineage>
</organism>
<evidence type="ECO:0000313" key="2">
    <source>
        <dbReference type="EMBL" id="KAK1406781.1"/>
    </source>
</evidence>
<evidence type="ECO:0000313" key="3">
    <source>
        <dbReference type="Proteomes" id="UP001229421"/>
    </source>
</evidence>
<reference evidence="2" key="1">
    <citation type="journal article" date="2023" name="bioRxiv">
        <title>Improved chromosome-level genome assembly for marigold (Tagetes erecta).</title>
        <authorList>
            <person name="Jiang F."/>
            <person name="Yuan L."/>
            <person name="Wang S."/>
            <person name="Wang H."/>
            <person name="Xu D."/>
            <person name="Wang A."/>
            <person name="Fan W."/>
        </authorList>
    </citation>
    <scope>NUCLEOTIDE SEQUENCE</scope>
    <source>
        <strain evidence="2">WSJ</strain>
        <tissue evidence="2">Leaf</tissue>
    </source>
</reference>
<sequence length="84" mass="9891">MLVTTTIENIKHMTIYTFENKILVASILRHILKNKLFSPNTHTTPLSSLLLNTQNRHRHRHRRHHHHRPPPLSSDPTTTHQTKP</sequence>
<proteinExistence type="predicted"/>
<feature type="region of interest" description="Disordered" evidence="1">
    <location>
        <begin position="38"/>
        <end position="84"/>
    </location>
</feature>
<dbReference type="AlphaFoldDB" id="A0AAD8JQE2"/>
<gene>
    <name evidence="2" type="ORF">QVD17_38389</name>
</gene>
<dbReference type="Proteomes" id="UP001229421">
    <property type="component" value="Unassembled WGS sequence"/>
</dbReference>
<comment type="caution">
    <text evidence="2">The sequence shown here is derived from an EMBL/GenBank/DDBJ whole genome shotgun (WGS) entry which is preliminary data.</text>
</comment>
<name>A0AAD8JQE2_TARER</name>
<dbReference type="EMBL" id="JAUHHV010000011">
    <property type="protein sequence ID" value="KAK1406781.1"/>
    <property type="molecule type" value="Genomic_DNA"/>
</dbReference>
<protein>
    <submittedName>
        <fullName evidence="2">Uncharacterized protein</fullName>
    </submittedName>
</protein>
<feature type="compositionally biased region" description="Polar residues" evidence="1">
    <location>
        <begin position="38"/>
        <end position="54"/>
    </location>
</feature>
<accession>A0AAD8JQE2</accession>
<feature type="compositionally biased region" description="Polar residues" evidence="1">
    <location>
        <begin position="74"/>
        <end position="84"/>
    </location>
</feature>